<dbReference type="EMBL" id="LJSN01000005">
    <property type="protein sequence ID" value="PNE35921.1"/>
    <property type="molecule type" value="Genomic_DNA"/>
</dbReference>
<comment type="caution">
    <text evidence="3">The sequence shown here is derived from an EMBL/GenBank/DDBJ whole genome shotgun (WGS) entry which is preliminary data.</text>
</comment>
<evidence type="ECO:0000313" key="3">
    <source>
        <dbReference type="EMBL" id="PNE35921.1"/>
    </source>
</evidence>
<dbReference type="PANTHER" id="PTHR34007:SF1">
    <property type="entry name" value="AEROLYSIN-LIKE PROTEIN-RELATED"/>
    <property type="match status" value="1"/>
</dbReference>
<dbReference type="Proteomes" id="UP000236047">
    <property type="component" value="Unassembled WGS sequence"/>
</dbReference>
<name>A0A2N8P4K2_STRNR</name>
<dbReference type="InterPro" id="IPR004991">
    <property type="entry name" value="Aerolysin-like"/>
</dbReference>
<dbReference type="PANTHER" id="PTHR34007">
    <property type="entry name" value="AEROLYSIN-LIKE PROTEIN-RELATED"/>
    <property type="match status" value="1"/>
</dbReference>
<gene>
    <name evidence="3" type="ORF">AOB60_37715</name>
</gene>
<dbReference type="CDD" id="cd20237">
    <property type="entry name" value="PFM_LIN24-like"/>
    <property type="match status" value="1"/>
</dbReference>
<dbReference type="InterPro" id="IPR006311">
    <property type="entry name" value="TAT_signal"/>
</dbReference>
<accession>A0A2N8P4K2</accession>
<dbReference type="RefSeq" id="WP_102926521.1">
    <property type="nucleotide sequence ID" value="NZ_LJSN01000005.1"/>
</dbReference>
<feature type="signal peptide" evidence="2">
    <location>
        <begin position="1"/>
        <end position="34"/>
    </location>
</feature>
<evidence type="ECO:0000313" key="4">
    <source>
        <dbReference type="Proteomes" id="UP000236047"/>
    </source>
</evidence>
<evidence type="ECO:0000256" key="1">
    <source>
        <dbReference type="SAM" id="MobiDB-lite"/>
    </source>
</evidence>
<organism evidence="3 4">
    <name type="scientific">Streptomyces noursei</name>
    <name type="common">Streptomyces albulus</name>
    <dbReference type="NCBI Taxonomy" id="1971"/>
    <lineage>
        <taxon>Bacteria</taxon>
        <taxon>Bacillati</taxon>
        <taxon>Actinomycetota</taxon>
        <taxon>Actinomycetes</taxon>
        <taxon>Kitasatosporales</taxon>
        <taxon>Streptomycetaceae</taxon>
        <taxon>Streptomyces</taxon>
    </lineage>
</organism>
<feature type="region of interest" description="Disordered" evidence="1">
    <location>
        <begin position="316"/>
        <end position="340"/>
    </location>
</feature>
<proteinExistence type="predicted"/>
<keyword evidence="2" id="KW-0732">Signal</keyword>
<dbReference type="SUPFAM" id="SSF56973">
    <property type="entry name" value="Aerolisin/ETX pore-forming domain"/>
    <property type="match status" value="1"/>
</dbReference>
<sequence>MSHVSRRRILAAVPVAGLAAAVPVSLTTAGAAVAAPGRPNAPQAAPPRKAAARSLQEITDEWGKWVARERFPGSNGCRFTASTDYGKRGELGDYHKYQVSTKYTGITYDPNAPSPIPGQVSSVTTNYRNGSSVEQTVTYKQSKTTEQDLRISVTESLKIGVSMEVSAEIPAVAKVSETTSIETNLSSTQEYTHKETQNWSVDLPLKIPAKSAIEASLVIGTQKYDIDWTATVSMAGAVAIWFNDKVDLNHDGDYHWLWFVPIEEVFRDCRTHSIIDTSGYEITASGVDAFASGKFGGGQGVAVNVNVVQKDLDGRTKRSAPQSIPVPLSQDGKKVIRSGR</sequence>
<dbReference type="AlphaFoldDB" id="A0A2N8P4K2"/>
<evidence type="ECO:0000256" key="2">
    <source>
        <dbReference type="SAM" id="SignalP"/>
    </source>
</evidence>
<feature type="chain" id="PRO_5039093309" evidence="2">
    <location>
        <begin position="35"/>
        <end position="340"/>
    </location>
</feature>
<keyword evidence="4" id="KW-1185">Reference proteome</keyword>
<reference evidence="4" key="1">
    <citation type="submission" date="2015-09" db="EMBL/GenBank/DDBJ databases">
        <authorList>
            <person name="Graham D.E."/>
            <person name="Mahan K.M."/>
            <person name="Klingeman D.M."/>
            <person name="Fida T."/>
            <person name="Giannone R.J."/>
            <person name="Hettich R.L."/>
            <person name="Parry R.J."/>
            <person name="Spain J.C."/>
        </authorList>
    </citation>
    <scope>NUCLEOTIDE SEQUENCE [LARGE SCALE GENOMIC DNA]</scope>
    <source>
        <strain evidence="4">JCM 4701</strain>
    </source>
</reference>
<dbReference type="Gene3D" id="2.170.15.10">
    <property type="entry name" value="Proaerolysin, chain A, domain 3"/>
    <property type="match status" value="1"/>
</dbReference>
<dbReference type="Pfam" id="PF03318">
    <property type="entry name" value="ETX_MTX2"/>
    <property type="match status" value="1"/>
</dbReference>
<dbReference type="InterPro" id="IPR053280">
    <property type="entry name" value="Aerolysin-like_pore-former"/>
</dbReference>
<dbReference type="PROSITE" id="PS51318">
    <property type="entry name" value="TAT"/>
    <property type="match status" value="1"/>
</dbReference>
<protein>
    <submittedName>
        <fullName evidence="3">Cytotoxin leucocidin</fullName>
    </submittedName>
</protein>